<dbReference type="AlphaFoldDB" id="A0ABD2W9I7"/>
<comment type="caution">
    <text evidence="1">The sequence shown here is derived from an EMBL/GenBank/DDBJ whole genome shotgun (WGS) entry which is preliminary data.</text>
</comment>
<sequence>MRDARVVRQRRASSTAVCECKATATAKVLKDNPNEMIQLKGHVPSCPLEDNAVRIARFKETLRVAAIADFCAPRELYDRYALLDPEAAAFVFERKSKYLGVAQIIFST</sequence>
<protein>
    <submittedName>
        <fullName evidence="1">Uncharacterized protein</fullName>
    </submittedName>
</protein>
<accession>A0ABD2W9I7</accession>
<proteinExistence type="predicted"/>
<reference evidence="1 2" key="1">
    <citation type="journal article" date="2024" name="bioRxiv">
        <title>A reference genome for Trichogramma kaykai: A tiny desert-dwelling parasitoid wasp with competing sex-ratio distorters.</title>
        <authorList>
            <person name="Culotta J."/>
            <person name="Lindsey A.R."/>
        </authorList>
    </citation>
    <scope>NUCLEOTIDE SEQUENCE [LARGE SCALE GENOMIC DNA]</scope>
    <source>
        <strain evidence="1 2">KSX58</strain>
    </source>
</reference>
<dbReference type="Proteomes" id="UP001627154">
    <property type="component" value="Unassembled WGS sequence"/>
</dbReference>
<dbReference type="EMBL" id="JBJJXI010000122">
    <property type="protein sequence ID" value="KAL3389729.1"/>
    <property type="molecule type" value="Genomic_DNA"/>
</dbReference>
<organism evidence="1 2">
    <name type="scientific">Trichogramma kaykai</name>
    <dbReference type="NCBI Taxonomy" id="54128"/>
    <lineage>
        <taxon>Eukaryota</taxon>
        <taxon>Metazoa</taxon>
        <taxon>Ecdysozoa</taxon>
        <taxon>Arthropoda</taxon>
        <taxon>Hexapoda</taxon>
        <taxon>Insecta</taxon>
        <taxon>Pterygota</taxon>
        <taxon>Neoptera</taxon>
        <taxon>Endopterygota</taxon>
        <taxon>Hymenoptera</taxon>
        <taxon>Apocrita</taxon>
        <taxon>Proctotrupomorpha</taxon>
        <taxon>Chalcidoidea</taxon>
        <taxon>Trichogrammatidae</taxon>
        <taxon>Trichogramma</taxon>
    </lineage>
</organism>
<gene>
    <name evidence="1" type="ORF">TKK_015094</name>
</gene>
<evidence type="ECO:0000313" key="2">
    <source>
        <dbReference type="Proteomes" id="UP001627154"/>
    </source>
</evidence>
<evidence type="ECO:0000313" key="1">
    <source>
        <dbReference type="EMBL" id="KAL3389729.1"/>
    </source>
</evidence>
<name>A0ABD2W9I7_9HYME</name>
<keyword evidence="2" id="KW-1185">Reference proteome</keyword>